<reference evidence="3 4" key="1">
    <citation type="journal article" date="2016" name="Front. Microbiol.">
        <title>Fuerstia marisgermanicae gen. nov., sp. nov., an Unusual Member of the Phylum Planctomycetes from the German Wadden Sea.</title>
        <authorList>
            <person name="Kohn T."/>
            <person name="Heuer A."/>
            <person name="Jogler M."/>
            <person name="Vollmers J."/>
            <person name="Boedeker C."/>
            <person name="Bunk B."/>
            <person name="Rast P."/>
            <person name="Borchert D."/>
            <person name="Glockner I."/>
            <person name="Freese H.M."/>
            <person name="Klenk H.P."/>
            <person name="Overmann J."/>
            <person name="Kaster A.K."/>
            <person name="Rohde M."/>
            <person name="Wiegand S."/>
            <person name="Jogler C."/>
        </authorList>
    </citation>
    <scope>NUCLEOTIDE SEQUENCE [LARGE SCALE GENOMIC DNA]</scope>
    <source>
        <strain evidence="3 4">NH11</strain>
    </source>
</reference>
<evidence type="ECO:0000313" key="4">
    <source>
        <dbReference type="Proteomes" id="UP000187735"/>
    </source>
</evidence>
<dbReference type="AlphaFoldDB" id="A0A1P8W9Y6"/>
<keyword evidence="2" id="KW-0732">Signal</keyword>
<sequence length="529" mass="59423" precursor="true">MFAKVICPLLCVAVLNGSTITAVALAQNGEDVAKGLLRALIESQLEKSRRKSNPQSGSLRNPSQERAPRPEQLTNQSQQLRPITASFAQESATLVALMNTAARRDFEVRRRLPDAVNLQATATALSQRAAQQNHHRSLVDGYRNLNAEWTMLSHQLEQCRSLTPQTRATMKRMAKLDSQYCSILGLQEQFDDSQLTREAYTLSTYLRTLADDVRDSGASGIRHSVLRNLGRISQEADFFAQTVARGVPYSRAVTEYQRLYASWQSIDTSLDSITARTVTRSLRRIRDSHRTIHGLLRLDMGIDQDLVLHLVHEIDHELGDLYKSITLEQLMSIPDGGALPNAADVMHGNIQNLDDLVHRNESPQAIAEAWVYADEAWKMFRYYVSQIGDAGTQASLRSINESMASLRQMMGVNVEFDQNALVQSASLLETKAAALASAIRRWHTHPGNHDRRLVNQTEAVIEQCHSLEQAIIRGRNPDQLRSTCDAIIVAWQKIRPELKNCDTDERDEINHIASTFTPELIRLRTMLGE</sequence>
<dbReference type="KEGG" id="fmr:Fuma_00459"/>
<dbReference type="EMBL" id="CP017641">
    <property type="protein sequence ID" value="APZ90875.1"/>
    <property type="molecule type" value="Genomic_DNA"/>
</dbReference>
<feature type="signal peptide" evidence="2">
    <location>
        <begin position="1"/>
        <end position="26"/>
    </location>
</feature>
<feature type="chain" id="PRO_5013111749" description="Secreted protein" evidence="2">
    <location>
        <begin position="27"/>
        <end position="529"/>
    </location>
</feature>
<gene>
    <name evidence="3" type="ORF">Fuma_00459</name>
</gene>
<name>A0A1P8W9Y6_9PLAN</name>
<proteinExistence type="predicted"/>
<evidence type="ECO:0000313" key="3">
    <source>
        <dbReference type="EMBL" id="APZ90875.1"/>
    </source>
</evidence>
<organism evidence="3 4">
    <name type="scientific">Fuerstiella marisgermanici</name>
    <dbReference type="NCBI Taxonomy" id="1891926"/>
    <lineage>
        <taxon>Bacteria</taxon>
        <taxon>Pseudomonadati</taxon>
        <taxon>Planctomycetota</taxon>
        <taxon>Planctomycetia</taxon>
        <taxon>Planctomycetales</taxon>
        <taxon>Planctomycetaceae</taxon>
        <taxon>Fuerstiella</taxon>
    </lineage>
</organism>
<feature type="compositionally biased region" description="Polar residues" evidence="1">
    <location>
        <begin position="53"/>
        <end position="64"/>
    </location>
</feature>
<feature type="region of interest" description="Disordered" evidence="1">
    <location>
        <begin position="46"/>
        <end position="80"/>
    </location>
</feature>
<accession>A0A1P8W9Y6</accession>
<protein>
    <recommendedName>
        <fullName evidence="5">Secreted protein</fullName>
    </recommendedName>
</protein>
<dbReference type="STRING" id="1891926.Fuma_00459"/>
<dbReference type="RefSeq" id="WP_077022709.1">
    <property type="nucleotide sequence ID" value="NZ_CP017641.1"/>
</dbReference>
<dbReference type="OrthoDB" id="269620at2"/>
<evidence type="ECO:0000256" key="1">
    <source>
        <dbReference type="SAM" id="MobiDB-lite"/>
    </source>
</evidence>
<evidence type="ECO:0008006" key="5">
    <source>
        <dbReference type="Google" id="ProtNLM"/>
    </source>
</evidence>
<evidence type="ECO:0000256" key="2">
    <source>
        <dbReference type="SAM" id="SignalP"/>
    </source>
</evidence>
<keyword evidence="4" id="KW-1185">Reference proteome</keyword>
<dbReference type="Proteomes" id="UP000187735">
    <property type="component" value="Chromosome"/>
</dbReference>